<dbReference type="STRING" id="1192034.CAP_8458"/>
<comment type="caution">
    <text evidence="1">The sequence shown here is derived from an EMBL/GenBank/DDBJ whole genome shotgun (WGS) entry which is preliminary data.</text>
</comment>
<gene>
    <name evidence="1" type="ORF">CAP_8458</name>
</gene>
<dbReference type="EMBL" id="ASRX01000084">
    <property type="protein sequence ID" value="EYF01304.1"/>
    <property type="molecule type" value="Genomic_DNA"/>
</dbReference>
<sequence length="47" mass="5380">MNVLEHERLQASPCGRGRVPREPLDALRDADHVDVQTFLAPWLDQAR</sequence>
<dbReference type="AlphaFoldDB" id="A0A017SWF1"/>
<evidence type="ECO:0000313" key="2">
    <source>
        <dbReference type="Proteomes" id="UP000019678"/>
    </source>
</evidence>
<reference evidence="1 2" key="1">
    <citation type="submission" date="2013-05" db="EMBL/GenBank/DDBJ databases">
        <title>Genome assembly of Chondromyces apiculatus DSM 436.</title>
        <authorList>
            <person name="Sharma G."/>
            <person name="Khatri I."/>
            <person name="Kaur C."/>
            <person name="Mayilraj S."/>
            <person name="Subramanian S."/>
        </authorList>
    </citation>
    <scope>NUCLEOTIDE SEQUENCE [LARGE SCALE GENOMIC DNA]</scope>
    <source>
        <strain evidence="1 2">DSM 436</strain>
    </source>
</reference>
<evidence type="ECO:0000313" key="1">
    <source>
        <dbReference type="EMBL" id="EYF01304.1"/>
    </source>
</evidence>
<keyword evidence="2" id="KW-1185">Reference proteome</keyword>
<protein>
    <submittedName>
        <fullName evidence="1">Uncharacterized protein</fullName>
    </submittedName>
</protein>
<name>A0A017SWF1_9BACT</name>
<dbReference type="Proteomes" id="UP000019678">
    <property type="component" value="Unassembled WGS sequence"/>
</dbReference>
<organism evidence="1 2">
    <name type="scientific">Chondromyces apiculatus DSM 436</name>
    <dbReference type="NCBI Taxonomy" id="1192034"/>
    <lineage>
        <taxon>Bacteria</taxon>
        <taxon>Pseudomonadati</taxon>
        <taxon>Myxococcota</taxon>
        <taxon>Polyangia</taxon>
        <taxon>Polyangiales</taxon>
        <taxon>Polyangiaceae</taxon>
        <taxon>Chondromyces</taxon>
    </lineage>
</organism>
<proteinExistence type="predicted"/>
<accession>A0A017SWF1</accession>